<gene>
    <name evidence="1" type="ORF">O6H91_03G087800</name>
</gene>
<reference evidence="2" key="1">
    <citation type="journal article" date="2024" name="Proc. Natl. Acad. Sci. U.S.A.">
        <title>Extraordinary preservation of gene collinearity over three hundred million years revealed in homosporous lycophytes.</title>
        <authorList>
            <person name="Li C."/>
            <person name="Wickell D."/>
            <person name="Kuo L.Y."/>
            <person name="Chen X."/>
            <person name="Nie B."/>
            <person name="Liao X."/>
            <person name="Peng D."/>
            <person name="Ji J."/>
            <person name="Jenkins J."/>
            <person name="Williams M."/>
            <person name="Shu S."/>
            <person name="Plott C."/>
            <person name="Barry K."/>
            <person name="Rajasekar S."/>
            <person name="Grimwood J."/>
            <person name="Han X."/>
            <person name="Sun S."/>
            <person name="Hou Z."/>
            <person name="He W."/>
            <person name="Dai G."/>
            <person name="Sun C."/>
            <person name="Schmutz J."/>
            <person name="Leebens-Mack J.H."/>
            <person name="Li F.W."/>
            <person name="Wang L."/>
        </authorList>
    </citation>
    <scope>NUCLEOTIDE SEQUENCE [LARGE SCALE GENOMIC DNA]</scope>
    <source>
        <strain evidence="2">cv. PW_Plant_1</strain>
    </source>
</reference>
<evidence type="ECO:0000313" key="2">
    <source>
        <dbReference type="Proteomes" id="UP001162992"/>
    </source>
</evidence>
<evidence type="ECO:0000313" key="1">
    <source>
        <dbReference type="EMBL" id="KAJ7562895.1"/>
    </source>
</evidence>
<organism evidence="1 2">
    <name type="scientific">Diphasiastrum complanatum</name>
    <name type="common">Issler's clubmoss</name>
    <name type="synonym">Lycopodium complanatum</name>
    <dbReference type="NCBI Taxonomy" id="34168"/>
    <lineage>
        <taxon>Eukaryota</taxon>
        <taxon>Viridiplantae</taxon>
        <taxon>Streptophyta</taxon>
        <taxon>Embryophyta</taxon>
        <taxon>Tracheophyta</taxon>
        <taxon>Lycopodiopsida</taxon>
        <taxon>Lycopodiales</taxon>
        <taxon>Lycopodiaceae</taxon>
        <taxon>Lycopodioideae</taxon>
        <taxon>Diphasiastrum</taxon>
    </lineage>
</organism>
<accession>A0ACC2E951</accession>
<sequence length="164" mass="18677">MEVFGTLKITNINAPPIDFVCSICQSKKITRKSFTTCFCRTCDNITLLKKVDDNGKIVAVNIYDEWVQTILDLPESLPISYEKAQSPFVGKWWLLTQKQNINLMVKTILLEWRCLAHGSSLLLETKKHLISLTYRVKKNPIARKVSSSSNTILTNCANCFPYIC</sequence>
<dbReference type="Proteomes" id="UP001162992">
    <property type="component" value="Chromosome 3"/>
</dbReference>
<protein>
    <submittedName>
        <fullName evidence="1">Uncharacterized protein</fullName>
    </submittedName>
</protein>
<proteinExistence type="predicted"/>
<comment type="caution">
    <text evidence="1">The sequence shown here is derived from an EMBL/GenBank/DDBJ whole genome shotgun (WGS) entry which is preliminary data.</text>
</comment>
<dbReference type="EMBL" id="CM055094">
    <property type="protein sequence ID" value="KAJ7562895.1"/>
    <property type="molecule type" value="Genomic_DNA"/>
</dbReference>
<keyword evidence="2" id="KW-1185">Reference proteome</keyword>
<name>A0ACC2E951_DIPCM</name>